<feature type="region of interest" description="Disordered" evidence="2">
    <location>
        <begin position="137"/>
        <end position="156"/>
    </location>
</feature>
<proteinExistence type="inferred from homology"/>
<dbReference type="Ensembl" id="ENSUAMT00000035061.1">
    <property type="protein sequence ID" value="ENSUAMP00000031435.1"/>
    <property type="gene ID" value="ENSUAMG00000024094.1"/>
</dbReference>
<accession>A0A452SG67</accession>
<comment type="similarity">
    <text evidence="1">Belongs to the GAMAD family.</text>
</comment>
<dbReference type="AlphaFoldDB" id="A0A452SG67"/>
<dbReference type="OMA" id="WSAMREI"/>
<feature type="domain" description="Roadblock/LAMTOR2" evidence="3">
    <location>
        <begin position="11"/>
        <end position="96"/>
    </location>
</feature>
<evidence type="ECO:0000313" key="4">
    <source>
        <dbReference type="Ensembl" id="ENSUAMP00000031435.1"/>
    </source>
</evidence>
<evidence type="ECO:0000259" key="3">
    <source>
        <dbReference type="SMART" id="SM00960"/>
    </source>
</evidence>
<dbReference type="InterPro" id="IPR004942">
    <property type="entry name" value="Roadblock/LAMTOR2_dom"/>
</dbReference>
<dbReference type="STRING" id="9643.ENSUAMP00000031435"/>
<dbReference type="PANTHER" id="PTHR10779">
    <property type="entry name" value="DYNEIN LIGHT CHAIN ROADBLOCK"/>
    <property type="match status" value="1"/>
</dbReference>
<protein>
    <recommendedName>
        <fullName evidence="3">Roadblock/LAMTOR2 domain-containing protein</fullName>
    </recommendedName>
</protein>
<reference evidence="4" key="3">
    <citation type="submission" date="2025-09" db="UniProtKB">
        <authorList>
            <consortium name="Ensembl"/>
        </authorList>
    </citation>
    <scope>IDENTIFICATION</scope>
</reference>
<name>A0A452SG67_URSAM</name>
<dbReference type="SMART" id="SM00960">
    <property type="entry name" value="Robl_LC7"/>
    <property type="match status" value="1"/>
</dbReference>
<evidence type="ECO:0000313" key="5">
    <source>
        <dbReference type="Proteomes" id="UP000291022"/>
    </source>
</evidence>
<reference evidence="4" key="2">
    <citation type="submission" date="2025-08" db="UniProtKB">
        <authorList>
            <consortium name="Ensembl"/>
        </authorList>
    </citation>
    <scope>IDENTIFICATION</scope>
</reference>
<sequence>HPFPPPGWRRVEETLKPFLRQKGAGGIMMVNTESIPIKSSMDTTQHANLMHTFILKTWSAMREINPQNDLTFLQICSKRNEIMVAPDKDYFLIVIQNLTESILFTPCIIPLFNTPKNNNVNNVNQLADGHHLRAYLDQSSDQSHQRHPSAGQSPLSSWEGLLTSRFWSKSFEQPTPCFLPTFNSLCHPWKRLFFFD</sequence>
<dbReference type="Gene3D" id="3.30.450.30">
    <property type="entry name" value="Dynein light chain 2a, cytoplasmic"/>
    <property type="match status" value="1"/>
</dbReference>
<reference evidence="5" key="1">
    <citation type="submission" date="2016-06" db="EMBL/GenBank/DDBJ databases">
        <title>De novo assembly and RNA-Seq shows season-dependent expression and editing in black bear kidneys.</title>
        <authorList>
            <person name="Korstanje R."/>
            <person name="Srivastava A."/>
            <person name="Sarsani V.K."/>
            <person name="Sheehan S.M."/>
            <person name="Seger R.L."/>
            <person name="Barter M.E."/>
            <person name="Lindqvist C."/>
            <person name="Brody L.C."/>
            <person name="Mullikin J.C."/>
        </authorList>
    </citation>
    <scope>NUCLEOTIDE SEQUENCE [LARGE SCALE GENOMIC DNA]</scope>
</reference>
<dbReference type="Pfam" id="PF03259">
    <property type="entry name" value="Robl_LC7"/>
    <property type="match status" value="1"/>
</dbReference>
<dbReference type="SUPFAM" id="SSF103196">
    <property type="entry name" value="Roadblock/LC7 domain"/>
    <property type="match status" value="1"/>
</dbReference>
<dbReference type="GeneTree" id="ENSGT00390000011067"/>
<evidence type="ECO:0000256" key="2">
    <source>
        <dbReference type="SAM" id="MobiDB-lite"/>
    </source>
</evidence>
<keyword evidence="5" id="KW-1185">Reference proteome</keyword>
<evidence type="ECO:0000256" key="1">
    <source>
        <dbReference type="ARBA" id="ARBA00007191"/>
    </source>
</evidence>
<dbReference type="Proteomes" id="UP000291022">
    <property type="component" value="Unassembled WGS sequence"/>
</dbReference>
<organism evidence="4 5">
    <name type="scientific">Ursus americanus</name>
    <name type="common">American black bear</name>
    <name type="synonym">Euarctos americanus</name>
    <dbReference type="NCBI Taxonomy" id="9643"/>
    <lineage>
        <taxon>Eukaryota</taxon>
        <taxon>Metazoa</taxon>
        <taxon>Chordata</taxon>
        <taxon>Craniata</taxon>
        <taxon>Vertebrata</taxon>
        <taxon>Euteleostomi</taxon>
        <taxon>Mammalia</taxon>
        <taxon>Eutheria</taxon>
        <taxon>Laurasiatheria</taxon>
        <taxon>Carnivora</taxon>
        <taxon>Caniformia</taxon>
        <taxon>Ursidae</taxon>
        <taxon>Ursus</taxon>
    </lineage>
</organism>